<proteinExistence type="predicted"/>
<name>A0A016S556_9BILA</name>
<evidence type="ECO:0000313" key="2">
    <source>
        <dbReference type="Proteomes" id="UP000024635"/>
    </source>
</evidence>
<dbReference type="Proteomes" id="UP000024635">
    <property type="component" value="Unassembled WGS sequence"/>
</dbReference>
<reference evidence="2" key="1">
    <citation type="journal article" date="2015" name="Nat. Genet.">
        <title>The genome and transcriptome of the zoonotic hookworm Ancylostoma ceylanicum identify infection-specific gene families.</title>
        <authorList>
            <person name="Schwarz E.M."/>
            <person name="Hu Y."/>
            <person name="Antoshechkin I."/>
            <person name="Miller M.M."/>
            <person name="Sternberg P.W."/>
            <person name="Aroian R.V."/>
        </authorList>
    </citation>
    <scope>NUCLEOTIDE SEQUENCE</scope>
    <source>
        <strain evidence="2">HY135</strain>
    </source>
</reference>
<dbReference type="AlphaFoldDB" id="A0A016S556"/>
<keyword evidence="2" id="KW-1185">Reference proteome</keyword>
<organism evidence="1 2">
    <name type="scientific">Ancylostoma ceylanicum</name>
    <dbReference type="NCBI Taxonomy" id="53326"/>
    <lineage>
        <taxon>Eukaryota</taxon>
        <taxon>Metazoa</taxon>
        <taxon>Ecdysozoa</taxon>
        <taxon>Nematoda</taxon>
        <taxon>Chromadorea</taxon>
        <taxon>Rhabditida</taxon>
        <taxon>Rhabditina</taxon>
        <taxon>Rhabditomorpha</taxon>
        <taxon>Strongyloidea</taxon>
        <taxon>Ancylostomatidae</taxon>
        <taxon>Ancylostomatinae</taxon>
        <taxon>Ancylostoma</taxon>
    </lineage>
</organism>
<sequence length="71" mass="8176">MAMFQDHLHNSKLIQTNKMFGRLGSLQQKVDATEIDRAWYHRGDRNDLLGCLQFSHVLHWMQSVGVPLPAS</sequence>
<gene>
    <name evidence="1" type="primary">Acey_s0291.g1570</name>
    <name evidence="1" type="ORF">Y032_0291g1570</name>
</gene>
<protein>
    <submittedName>
        <fullName evidence="1">Uncharacterized protein</fullName>
    </submittedName>
</protein>
<accession>A0A016S556</accession>
<evidence type="ECO:0000313" key="1">
    <source>
        <dbReference type="EMBL" id="EYB85773.1"/>
    </source>
</evidence>
<comment type="caution">
    <text evidence="1">The sequence shown here is derived from an EMBL/GenBank/DDBJ whole genome shotgun (WGS) entry which is preliminary data.</text>
</comment>
<dbReference type="EMBL" id="JARK01001627">
    <property type="protein sequence ID" value="EYB85773.1"/>
    <property type="molecule type" value="Genomic_DNA"/>
</dbReference>